<feature type="signal peptide" evidence="2">
    <location>
        <begin position="1"/>
        <end position="34"/>
    </location>
</feature>
<evidence type="ECO:0000256" key="2">
    <source>
        <dbReference type="SAM" id="SignalP"/>
    </source>
</evidence>
<accession>A0A318HIU1</accession>
<keyword evidence="4" id="KW-1185">Reference proteome</keyword>
<dbReference type="AlphaFoldDB" id="A0A318HIU1"/>
<sequence length="76" mass="7612">MSTTYSVKRIIAGSLLSGAVALAGLGLSMGTAQAFNPQPDPPGKVASTHPVNPGEIHGFNPQPDPPGLPAPAVQRG</sequence>
<organism evidence="3 4">
    <name type="scientific">Mycolicibacterium moriokaense</name>
    <dbReference type="NCBI Taxonomy" id="39691"/>
    <lineage>
        <taxon>Bacteria</taxon>
        <taxon>Bacillati</taxon>
        <taxon>Actinomycetota</taxon>
        <taxon>Actinomycetes</taxon>
        <taxon>Mycobacteriales</taxon>
        <taxon>Mycobacteriaceae</taxon>
        <taxon>Mycolicibacterium</taxon>
    </lineage>
</organism>
<evidence type="ECO:0000256" key="1">
    <source>
        <dbReference type="SAM" id="MobiDB-lite"/>
    </source>
</evidence>
<proteinExistence type="predicted"/>
<dbReference type="RefSeq" id="WP_110315929.1">
    <property type="nucleotide sequence ID" value="NZ_QJJU01000005.1"/>
</dbReference>
<comment type="caution">
    <text evidence="3">The sequence shown here is derived from an EMBL/GenBank/DDBJ whole genome shotgun (WGS) entry which is preliminary data.</text>
</comment>
<protein>
    <submittedName>
        <fullName evidence="3">Uncharacterized protein</fullName>
    </submittedName>
</protein>
<reference evidence="3 4" key="2">
    <citation type="submission" date="2018-06" db="EMBL/GenBank/DDBJ databases">
        <title>Sequencing of bacterial isolates from soil warming experiment in Harvard Forest, Massachusetts, USA.</title>
        <authorList>
            <person name="Deangelis K.PhD."/>
        </authorList>
    </citation>
    <scope>NUCLEOTIDE SEQUENCE [LARGE SCALE GENOMIC DNA]</scope>
    <source>
        <strain evidence="3 4">GAS496</strain>
    </source>
</reference>
<gene>
    <name evidence="3" type="ORF">C8E89_105180</name>
</gene>
<evidence type="ECO:0000313" key="3">
    <source>
        <dbReference type="EMBL" id="PXX09826.1"/>
    </source>
</evidence>
<name>A0A318HIU1_9MYCO</name>
<dbReference type="EMBL" id="QJJU01000005">
    <property type="protein sequence ID" value="PXX09826.1"/>
    <property type="molecule type" value="Genomic_DNA"/>
</dbReference>
<keyword evidence="2" id="KW-0732">Signal</keyword>
<feature type="chain" id="PRO_5016411741" evidence="2">
    <location>
        <begin position="35"/>
        <end position="76"/>
    </location>
</feature>
<dbReference type="Proteomes" id="UP000247781">
    <property type="component" value="Unassembled WGS sequence"/>
</dbReference>
<reference evidence="4" key="1">
    <citation type="submission" date="2018-05" db="EMBL/GenBank/DDBJ databases">
        <authorList>
            <person name="Deangelis K."/>
            <person name="Huntemann M."/>
            <person name="Clum A."/>
            <person name="Pillay M."/>
            <person name="Palaniappan K."/>
            <person name="Varghese N."/>
            <person name="Mikhailova N."/>
            <person name="Stamatis D."/>
            <person name="Reddy T."/>
            <person name="Daum C."/>
            <person name="Shapiro N."/>
            <person name="Ivanova N."/>
            <person name="Kyrpides N."/>
            <person name="Woyke T."/>
        </authorList>
    </citation>
    <scope>NUCLEOTIDE SEQUENCE [LARGE SCALE GENOMIC DNA]</scope>
    <source>
        <strain evidence="4">GAS496</strain>
    </source>
</reference>
<feature type="region of interest" description="Disordered" evidence="1">
    <location>
        <begin position="31"/>
        <end position="76"/>
    </location>
</feature>
<evidence type="ECO:0000313" key="4">
    <source>
        <dbReference type="Proteomes" id="UP000247781"/>
    </source>
</evidence>